<evidence type="ECO:0000313" key="5">
    <source>
        <dbReference type="EMBL" id="SMF35836.1"/>
    </source>
</evidence>
<evidence type="ECO:0000256" key="2">
    <source>
        <dbReference type="ARBA" id="ARBA00022723"/>
    </source>
</evidence>
<evidence type="ECO:0000313" key="6">
    <source>
        <dbReference type="Proteomes" id="UP000192936"/>
    </source>
</evidence>
<protein>
    <submittedName>
        <fullName evidence="5">2-keto-4-pentenoate hydratase/2-oxohepta-3-ene-1,7-dioic acid hydratase (Catechol pathway)</fullName>
    </submittedName>
</protein>
<dbReference type="GO" id="GO:0044281">
    <property type="term" value="P:small molecule metabolic process"/>
    <property type="evidence" value="ECO:0007669"/>
    <property type="project" value="UniProtKB-ARBA"/>
</dbReference>
<proteinExistence type="inferred from homology"/>
<dbReference type="PANTHER" id="PTHR42796:SF4">
    <property type="entry name" value="FUMARYLACETOACETATE HYDROLASE DOMAIN-CONTAINING PROTEIN 2A"/>
    <property type="match status" value="1"/>
</dbReference>
<dbReference type="Pfam" id="PF01557">
    <property type="entry name" value="FAA_hydrolase"/>
    <property type="match status" value="1"/>
</dbReference>
<dbReference type="SUPFAM" id="SSF56529">
    <property type="entry name" value="FAH"/>
    <property type="match status" value="1"/>
</dbReference>
<sequence>MRIARCTDGGAPFWAVVDRTGDTVRPFLGAFAEWAPAVTRGEGEATLRFTGEVRKLSDVRLLPPIEKTNKVVVAGANYRKHLVEFGVAPPARPVAFLKAYGALIGAADPIRYPPVTRELDYEVELVAVVGAERIDPADPFAGLLGYTVGNDVSARDEQRAGPPGIGMDLFSAKSQDQTTGLGPWIVTRDEFPAGQPRLRLGLTVNGAVRQDGTTADMTWTVGELLAFIDARVGFDCGDVLFTGTPEGVAQGTGNYLQPGDVVEATVEGIGTLRNVVGDRPV</sequence>
<dbReference type="RefSeq" id="WP_085084404.1">
    <property type="nucleotide sequence ID" value="NZ_FXAK01000002.1"/>
</dbReference>
<feature type="domain" description="Fumarylacetoacetase-like C-terminal" evidence="3">
    <location>
        <begin position="70"/>
        <end position="276"/>
    </location>
</feature>
<dbReference type="Proteomes" id="UP000192936">
    <property type="component" value="Unassembled WGS sequence"/>
</dbReference>
<keyword evidence="2" id="KW-0479">Metal-binding</keyword>
<evidence type="ECO:0000259" key="4">
    <source>
        <dbReference type="Pfam" id="PF10370"/>
    </source>
</evidence>
<dbReference type="EMBL" id="FXAK01000002">
    <property type="protein sequence ID" value="SMF35836.1"/>
    <property type="molecule type" value="Genomic_DNA"/>
</dbReference>
<dbReference type="Gene3D" id="3.90.850.10">
    <property type="entry name" value="Fumarylacetoacetase-like, C-terminal domain"/>
    <property type="match status" value="1"/>
</dbReference>
<evidence type="ECO:0000256" key="1">
    <source>
        <dbReference type="ARBA" id="ARBA00010211"/>
    </source>
</evidence>
<accession>A0A1X7EL58</accession>
<dbReference type="InterPro" id="IPR011234">
    <property type="entry name" value="Fumarylacetoacetase-like_C"/>
</dbReference>
<dbReference type="STRING" id="286727.SAMN02982917_1839"/>
<dbReference type="GO" id="GO:0003824">
    <property type="term" value="F:catalytic activity"/>
    <property type="evidence" value="ECO:0007669"/>
    <property type="project" value="InterPro"/>
</dbReference>
<dbReference type="Pfam" id="PF10370">
    <property type="entry name" value="Rv2993c-like_N"/>
    <property type="match status" value="1"/>
</dbReference>
<dbReference type="InterPro" id="IPR051121">
    <property type="entry name" value="FAH"/>
</dbReference>
<name>A0A1X7EL58_9PROT</name>
<reference evidence="5 6" key="1">
    <citation type="submission" date="2017-04" db="EMBL/GenBank/DDBJ databases">
        <authorList>
            <person name="Afonso C.L."/>
            <person name="Miller P.J."/>
            <person name="Scott M.A."/>
            <person name="Spackman E."/>
            <person name="Goraichik I."/>
            <person name="Dimitrov K.M."/>
            <person name="Suarez D.L."/>
            <person name="Swayne D.E."/>
        </authorList>
    </citation>
    <scope>NUCLEOTIDE SEQUENCE [LARGE SCALE GENOMIC DNA]</scope>
    <source>
        <strain evidence="5 6">A2P</strain>
    </source>
</reference>
<feature type="domain" description="Rv2993c-like N-terminal" evidence="4">
    <location>
        <begin position="1"/>
        <end position="64"/>
    </location>
</feature>
<dbReference type="OrthoDB" id="9780293at2"/>
<dbReference type="AlphaFoldDB" id="A0A1X7EL58"/>
<dbReference type="Gene3D" id="2.30.30.370">
    <property type="entry name" value="FAH"/>
    <property type="match status" value="1"/>
</dbReference>
<dbReference type="GO" id="GO:0046872">
    <property type="term" value="F:metal ion binding"/>
    <property type="evidence" value="ECO:0007669"/>
    <property type="project" value="UniProtKB-KW"/>
</dbReference>
<gene>
    <name evidence="5" type="ORF">SAMN02982917_1839</name>
</gene>
<organism evidence="5 6">
    <name type="scientific">Azospirillum oryzae</name>
    <dbReference type="NCBI Taxonomy" id="286727"/>
    <lineage>
        <taxon>Bacteria</taxon>
        <taxon>Pseudomonadati</taxon>
        <taxon>Pseudomonadota</taxon>
        <taxon>Alphaproteobacteria</taxon>
        <taxon>Rhodospirillales</taxon>
        <taxon>Azospirillaceae</taxon>
        <taxon>Azospirillum</taxon>
    </lineage>
</organism>
<dbReference type="InterPro" id="IPR018833">
    <property type="entry name" value="Rv2993c-like_N"/>
</dbReference>
<dbReference type="InterPro" id="IPR036663">
    <property type="entry name" value="Fumarylacetoacetase_C_sf"/>
</dbReference>
<evidence type="ECO:0000259" key="3">
    <source>
        <dbReference type="Pfam" id="PF01557"/>
    </source>
</evidence>
<dbReference type="PANTHER" id="PTHR42796">
    <property type="entry name" value="FUMARYLACETOACETATE HYDROLASE DOMAIN-CONTAINING PROTEIN 2A-RELATED"/>
    <property type="match status" value="1"/>
</dbReference>
<comment type="similarity">
    <text evidence="1">Belongs to the FAH family.</text>
</comment>